<evidence type="ECO:0000259" key="7">
    <source>
        <dbReference type="SMART" id="SM01049"/>
    </source>
</evidence>
<reference evidence="9" key="1">
    <citation type="submission" date="2016-03" db="EMBL/GenBank/DDBJ databases">
        <authorList>
            <person name="Ma C."/>
            <person name="Zhou S."/>
            <person name="Yang G."/>
        </authorList>
    </citation>
    <scope>NUCLEOTIDE SEQUENCE [LARGE SCALE GENOMIC DNA]</scope>
    <source>
        <strain evidence="9">SgZ-1</strain>
    </source>
</reference>
<evidence type="ECO:0000313" key="9">
    <source>
        <dbReference type="Proteomes" id="UP000036902"/>
    </source>
</evidence>
<dbReference type="STRING" id="1134435.AC731_008035"/>
<feature type="domain" description="Single Cache" evidence="7">
    <location>
        <begin position="37"/>
        <end position="117"/>
    </location>
</feature>
<proteinExistence type="predicted"/>
<evidence type="ECO:0000256" key="1">
    <source>
        <dbReference type="ARBA" id="ARBA00004651"/>
    </source>
</evidence>
<evidence type="ECO:0000313" key="8">
    <source>
        <dbReference type="EMBL" id="AMO36894.1"/>
    </source>
</evidence>
<name>A0A127K5G8_9RHOO</name>
<comment type="subcellular location">
    <subcellularLocation>
        <location evidence="1">Cell membrane</location>
        <topology evidence="1">Multi-pass membrane protein</topology>
    </subcellularLocation>
</comment>
<dbReference type="RefSeq" id="WP_048704974.1">
    <property type="nucleotide sequence ID" value="NZ_CP014646.1"/>
</dbReference>
<accession>A0A127K5G8</accession>
<organism evidence="8 9">
    <name type="scientific">Thauera humireducens</name>
    <dbReference type="NCBI Taxonomy" id="1134435"/>
    <lineage>
        <taxon>Bacteria</taxon>
        <taxon>Pseudomonadati</taxon>
        <taxon>Pseudomonadota</taxon>
        <taxon>Betaproteobacteria</taxon>
        <taxon>Rhodocyclales</taxon>
        <taxon>Zoogloeaceae</taxon>
        <taxon>Thauera</taxon>
    </lineage>
</organism>
<gene>
    <name evidence="8" type="ORF">AC731_008035</name>
</gene>
<protein>
    <recommendedName>
        <fullName evidence="7">Single Cache domain-containing protein</fullName>
    </recommendedName>
</protein>
<evidence type="ECO:0000256" key="5">
    <source>
        <dbReference type="ARBA" id="ARBA00023136"/>
    </source>
</evidence>
<dbReference type="EMBL" id="CP014646">
    <property type="protein sequence ID" value="AMO36894.1"/>
    <property type="molecule type" value="Genomic_DNA"/>
</dbReference>
<keyword evidence="5" id="KW-0472">Membrane</keyword>
<keyword evidence="6" id="KW-0732">Signal</keyword>
<evidence type="ECO:0000256" key="3">
    <source>
        <dbReference type="ARBA" id="ARBA00022692"/>
    </source>
</evidence>
<feature type="signal peptide" evidence="6">
    <location>
        <begin position="1"/>
        <end position="24"/>
    </location>
</feature>
<dbReference type="Pfam" id="PF17200">
    <property type="entry name" value="sCache_2"/>
    <property type="match status" value="2"/>
</dbReference>
<evidence type="ECO:0000256" key="6">
    <source>
        <dbReference type="SAM" id="SignalP"/>
    </source>
</evidence>
<evidence type="ECO:0000256" key="4">
    <source>
        <dbReference type="ARBA" id="ARBA00022989"/>
    </source>
</evidence>
<evidence type="ECO:0000256" key="2">
    <source>
        <dbReference type="ARBA" id="ARBA00022475"/>
    </source>
</evidence>
<sequence length="296" mass="32045">MPSLKTLVLAMLLGGAVLTSSSQAADTTAPAGAIATRASADAARTQALLDRAESFLREKGDQAMAGFSRAGEFVDGELYVYVIDVDGNFLASGGSSTTLIGRNVTDLTDSQGRHFIREILNGAKAQPAGRVEYRWNNPIRGRNEPKIATYRRVGDRILVVGYYAPYASFELAKSLVWRAVHELNVSGETAISRFNNLNGGFIQDDLYVFVIGLDDGIVRAHGGQPRQVGRKAADLTDANGKHFLLEMIEVAKQRGEGEVSYTFRNPLTLKNENKRSYIVRVGNYLVGAGAYVGPAQ</sequence>
<dbReference type="Gene3D" id="3.30.450.20">
    <property type="entry name" value="PAS domain"/>
    <property type="match status" value="2"/>
</dbReference>
<keyword evidence="3" id="KW-0812">Transmembrane</keyword>
<keyword evidence="4" id="KW-1133">Transmembrane helix</keyword>
<feature type="domain" description="Single Cache" evidence="7">
    <location>
        <begin position="166"/>
        <end position="245"/>
    </location>
</feature>
<feature type="chain" id="PRO_5007798017" description="Single Cache domain-containing protein" evidence="6">
    <location>
        <begin position="25"/>
        <end position="296"/>
    </location>
</feature>
<keyword evidence="9" id="KW-1185">Reference proteome</keyword>
<dbReference type="AlphaFoldDB" id="A0A127K5G8"/>
<dbReference type="GO" id="GO:0005886">
    <property type="term" value="C:plasma membrane"/>
    <property type="evidence" value="ECO:0007669"/>
    <property type="project" value="UniProtKB-SubCell"/>
</dbReference>
<dbReference type="Proteomes" id="UP000036902">
    <property type="component" value="Chromosome"/>
</dbReference>
<dbReference type="InterPro" id="IPR033480">
    <property type="entry name" value="sCache_2"/>
</dbReference>
<keyword evidence="2" id="KW-1003">Cell membrane</keyword>
<dbReference type="CDD" id="cd18774">
    <property type="entry name" value="PDC2_HK_sensor"/>
    <property type="match status" value="1"/>
</dbReference>
<dbReference type="KEGG" id="thu:AC731_008035"/>
<dbReference type="SMART" id="SM01049">
    <property type="entry name" value="Cache_2"/>
    <property type="match status" value="2"/>
</dbReference>